<protein>
    <submittedName>
        <fullName evidence="2">Uncharacterized protein</fullName>
    </submittedName>
</protein>
<evidence type="ECO:0000313" key="3">
    <source>
        <dbReference type="Proteomes" id="UP000190162"/>
    </source>
</evidence>
<dbReference type="EMBL" id="FUXU01000002">
    <property type="protein sequence ID" value="SKA45231.1"/>
    <property type="molecule type" value="Genomic_DNA"/>
</dbReference>
<dbReference type="OrthoDB" id="6402547at2"/>
<keyword evidence="1" id="KW-0175">Coiled coil</keyword>
<organism evidence="2 3">
    <name type="scientific">Enterovibrio nigricans DSM 22720</name>
    <dbReference type="NCBI Taxonomy" id="1121868"/>
    <lineage>
        <taxon>Bacteria</taxon>
        <taxon>Pseudomonadati</taxon>
        <taxon>Pseudomonadota</taxon>
        <taxon>Gammaproteobacteria</taxon>
        <taxon>Vibrionales</taxon>
        <taxon>Vibrionaceae</taxon>
        <taxon>Enterovibrio</taxon>
    </lineage>
</organism>
<evidence type="ECO:0000313" key="2">
    <source>
        <dbReference type="EMBL" id="SKA45231.1"/>
    </source>
</evidence>
<evidence type="ECO:0000256" key="1">
    <source>
        <dbReference type="SAM" id="Coils"/>
    </source>
</evidence>
<name>A0A1T4TY59_9GAMM</name>
<keyword evidence="3" id="KW-1185">Reference proteome</keyword>
<sequence>MIAKSGVEKCYEAFERLKNGKPKLGKFVGITPDKITPSIVSQEAGFDSGYLKRKRLKHQGIISQIDEFRKENKNTTLSKAEIVRRESRRANNYKEELERVKVLLEQSLARELLLASKLKDLEKQLYKSDRVARVRSQ</sequence>
<accession>A0A1T4TY59</accession>
<gene>
    <name evidence="2" type="ORF">SAMN02745132_00320</name>
</gene>
<dbReference type="AlphaFoldDB" id="A0A1T4TY59"/>
<proteinExistence type="predicted"/>
<feature type="coiled-coil region" evidence="1">
    <location>
        <begin position="83"/>
        <end position="110"/>
    </location>
</feature>
<dbReference type="Proteomes" id="UP000190162">
    <property type="component" value="Unassembled WGS sequence"/>
</dbReference>
<reference evidence="3" key="1">
    <citation type="submission" date="2017-02" db="EMBL/GenBank/DDBJ databases">
        <authorList>
            <person name="Varghese N."/>
            <person name="Submissions S."/>
        </authorList>
    </citation>
    <scope>NUCLEOTIDE SEQUENCE [LARGE SCALE GENOMIC DNA]</scope>
    <source>
        <strain evidence="3">DSM 22720</strain>
    </source>
</reference>
<dbReference type="RefSeq" id="WP_078750867.1">
    <property type="nucleotide sequence ID" value="NZ_FUXU01000002.1"/>
</dbReference>